<dbReference type="Gene3D" id="2.130.10.10">
    <property type="entry name" value="YVTN repeat-like/Quinoprotein amine dehydrogenase"/>
    <property type="match status" value="4"/>
</dbReference>
<keyword evidence="5" id="KW-0677">Repeat</keyword>
<dbReference type="SUPFAM" id="SSF50998">
    <property type="entry name" value="Quinoprotein alcohol dehydrogenase-like"/>
    <property type="match status" value="1"/>
</dbReference>
<dbReference type="InterPro" id="IPR036322">
    <property type="entry name" value="WD40_repeat_dom_sf"/>
</dbReference>
<dbReference type="SMART" id="SM00320">
    <property type="entry name" value="WD40"/>
    <property type="match status" value="13"/>
</dbReference>
<dbReference type="InterPro" id="IPR001680">
    <property type="entry name" value="WD40_rpt"/>
</dbReference>
<evidence type="ECO:0000259" key="8">
    <source>
        <dbReference type="Pfam" id="PF04003"/>
    </source>
</evidence>
<feature type="repeat" description="WD" evidence="7">
    <location>
        <begin position="477"/>
        <end position="508"/>
    </location>
</feature>
<dbReference type="AlphaFoldDB" id="A0AA48L2U5"/>
<dbReference type="PANTHER" id="PTHR19858:SF0">
    <property type="entry name" value="PERIODIC TRYPTOPHAN PROTEIN 2 HOMOLOG"/>
    <property type="match status" value="1"/>
</dbReference>
<organism evidence="9 10">
    <name type="scientific">Cutaneotrichosporon cavernicola</name>
    <dbReference type="NCBI Taxonomy" id="279322"/>
    <lineage>
        <taxon>Eukaryota</taxon>
        <taxon>Fungi</taxon>
        <taxon>Dikarya</taxon>
        <taxon>Basidiomycota</taxon>
        <taxon>Agaricomycotina</taxon>
        <taxon>Tremellomycetes</taxon>
        <taxon>Trichosporonales</taxon>
        <taxon>Trichosporonaceae</taxon>
        <taxon>Cutaneotrichosporon</taxon>
    </lineage>
</organism>
<evidence type="ECO:0000256" key="4">
    <source>
        <dbReference type="ARBA" id="ARBA00022574"/>
    </source>
</evidence>
<dbReference type="InterPro" id="IPR019775">
    <property type="entry name" value="WD40_repeat_CS"/>
</dbReference>
<dbReference type="FunFam" id="2.130.10.10:FF:000938">
    <property type="entry name" value="Probable periodic tryptophan protein PWP2"/>
    <property type="match status" value="1"/>
</dbReference>
<dbReference type="InterPro" id="IPR007148">
    <property type="entry name" value="SSU_processome_Utp12"/>
</dbReference>
<dbReference type="GO" id="GO:0000462">
    <property type="term" value="P:maturation of SSU-rRNA from tricistronic rRNA transcript (SSU-rRNA, 5.8S rRNA, LSU-rRNA)"/>
    <property type="evidence" value="ECO:0007669"/>
    <property type="project" value="TreeGrafter"/>
</dbReference>
<dbReference type="GO" id="GO:0000028">
    <property type="term" value="P:ribosomal small subunit assembly"/>
    <property type="evidence" value="ECO:0007669"/>
    <property type="project" value="TreeGrafter"/>
</dbReference>
<feature type="repeat" description="WD" evidence="7">
    <location>
        <begin position="185"/>
        <end position="216"/>
    </location>
</feature>
<dbReference type="PROSITE" id="PS50082">
    <property type="entry name" value="WD_REPEATS_2"/>
    <property type="match status" value="5"/>
</dbReference>
<dbReference type="GeneID" id="85494493"/>
<feature type="repeat" description="WD" evidence="7">
    <location>
        <begin position="141"/>
        <end position="172"/>
    </location>
</feature>
<feature type="repeat" description="WD" evidence="7">
    <location>
        <begin position="349"/>
        <end position="390"/>
    </location>
</feature>
<evidence type="ECO:0000256" key="3">
    <source>
        <dbReference type="ARBA" id="ARBA00022553"/>
    </source>
</evidence>
<dbReference type="RefSeq" id="XP_060455888.1">
    <property type="nucleotide sequence ID" value="XM_060599168.1"/>
</dbReference>
<evidence type="ECO:0000313" key="10">
    <source>
        <dbReference type="Proteomes" id="UP001233271"/>
    </source>
</evidence>
<evidence type="ECO:0000313" key="9">
    <source>
        <dbReference type="EMBL" id="BEI90623.1"/>
    </source>
</evidence>
<comment type="similarity">
    <text evidence="2">Belongs to the WD repeat PWP2 family.</text>
</comment>
<dbReference type="PROSITE" id="PS50294">
    <property type="entry name" value="WD_REPEATS_REGION"/>
    <property type="match status" value="4"/>
</dbReference>
<dbReference type="Pfam" id="PF00400">
    <property type="entry name" value="WD40"/>
    <property type="match status" value="7"/>
</dbReference>
<dbReference type="InterPro" id="IPR015943">
    <property type="entry name" value="WD40/YVTN_repeat-like_dom_sf"/>
</dbReference>
<evidence type="ECO:0000256" key="1">
    <source>
        <dbReference type="ARBA" id="ARBA00004604"/>
    </source>
</evidence>
<sequence>MKSNFTFQNLCGTVYRQGNVAFTPDGNSVLSPVGNRVSVFDLVNNKSRTLPFENSKNVAAIALSPDGQVLISIDEDGRALLVHFRKGTVLHHMNFRKPVAAVAFSPNGKYFALTHGNHIQVWNTPTHLAREFAPFVLHREYTGHQDDVLSITWSRTSKYFITTSRDMTARLYTTDPLDGFKPKVFGGHRDAVVGAWFSDDEKTIYTVSRDGAVFTWAAKKTIADDDSDIEMDILDLPSTSASAEKAAEFVAAYTRWGVAARHFFNQAGTKVATATFHPQTSLLVVGFSSGVFGLWEMPDFTPVHTLSISNEKISSVAVSPSGEWLAFGAAKLGQLLVWEWQSESYVLKQQGHYYDMNTLSFSQDGQTIATGGEDGKVKLWNAASGFCFVTFPEHSASISAVEFTKQGQVLFSASLDGTVRAFDLVRYRNFRTFTSPTPVQFCSLAVDPSGEVVAAGSLDSYEIYLWSVQTGKLLDILSGHSAPVSGLSFSPAGDRVASCSWDRSVRIWGVYGRDRASEPITVSSEATSLAYSPDGKELCVSTLDGQLCFVDVESSEIKSVIEGRRDISGGRKADDALTAANNAASQYFNSVAWTADGRCVLAGGASKYVVLYDRTDGVMVKKFTVSDNLSLDGTQELLDSRKMTEAGNLDALDDAAADEEDLADRLAADATLPGAQRGDLSKRRTRRDARTNCVRFSSTGRSWAAASTEGLLIFSLDEGAAFDPVDLALDLTPESVLSTLENGDHLLALVMALRLNEKPLLQRVFEAIPPADVRLVSRQLPTTHALQMVRFVAEHAESSPHVEFDLVWAAALLTSHGRLMRERKGEFAPVLRGLFRALQDWESSVAKMCDDNAFALKYIISQNRKAEVEAEAEAGNPAMENGTLLY</sequence>
<keyword evidence="10" id="KW-1185">Reference proteome</keyword>
<feature type="domain" description="Small-subunit processome Utp12" evidence="8">
    <location>
        <begin position="756"/>
        <end position="860"/>
    </location>
</feature>
<protein>
    <recommendedName>
        <fullName evidence="8">Small-subunit processome Utp12 domain-containing protein</fullName>
    </recommendedName>
</protein>
<dbReference type="PROSITE" id="PS00678">
    <property type="entry name" value="WD_REPEATS_1"/>
    <property type="match status" value="1"/>
</dbReference>
<dbReference type="FunFam" id="2.130.10.10:FF:000602">
    <property type="entry name" value="Periodic tryptophan protein 2"/>
    <property type="match status" value="1"/>
</dbReference>
<dbReference type="Pfam" id="PF04003">
    <property type="entry name" value="Utp12"/>
    <property type="match status" value="1"/>
</dbReference>
<dbReference type="InterPro" id="IPR027145">
    <property type="entry name" value="PWP2"/>
</dbReference>
<evidence type="ECO:0000256" key="5">
    <source>
        <dbReference type="ARBA" id="ARBA00022737"/>
    </source>
</evidence>
<dbReference type="GO" id="GO:0032040">
    <property type="term" value="C:small-subunit processome"/>
    <property type="evidence" value="ECO:0007669"/>
    <property type="project" value="TreeGrafter"/>
</dbReference>
<keyword evidence="6" id="KW-0539">Nucleus</keyword>
<dbReference type="Proteomes" id="UP001233271">
    <property type="component" value="Chromosome 3"/>
</dbReference>
<dbReference type="CDD" id="cd00200">
    <property type="entry name" value="WD40"/>
    <property type="match status" value="1"/>
</dbReference>
<dbReference type="EMBL" id="AP028214">
    <property type="protein sequence ID" value="BEI90623.1"/>
    <property type="molecule type" value="Genomic_DNA"/>
</dbReference>
<evidence type="ECO:0000256" key="2">
    <source>
        <dbReference type="ARBA" id="ARBA00010226"/>
    </source>
</evidence>
<name>A0AA48L2U5_9TREE</name>
<evidence type="ECO:0000256" key="6">
    <source>
        <dbReference type="ARBA" id="ARBA00023242"/>
    </source>
</evidence>
<proteinExistence type="inferred from homology"/>
<evidence type="ECO:0000256" key="7">
    <source>
        <dbReference type="PROSITE-ProRule" id="PRU00221"/>
    </source>
</evidence>
<feature type="repeat" description="WD" evidence="7">
    <location>
        <begin position="391"/>
        <end position="432"/>
    </location>
</feature>
<gene>
    <name evidence="9" type="primary">PWP2</name>
    <name evidence="9" type="ORF">CcaverHIS019_0306930</name>
</gene>
<dbReference type="PANTHER" id="PTHR19858">
    <property type="entry name" value="WD40 REPEAT PROTEIN"/>
    <property type="match status" value="1"/>
</dbReference>
<dbReference type="KEGG" id="ccac:CcaHIS019_0306930"/>
<comment type="subcellular location">
    <subcellularLocation>
        <location evidence="1">Nucleus</location>
        <location evidence="1">Nucleolus</location>
    </subcellularLocation>
</comment>
<reference evidence="9" key="1">
    <citation type="journal article" date="2023" name="BMC Genomics">
        <title>Chromosome-level genome assemblies of Cutaneotrichosporon spp. (Trichosporonales, Basidiomycota) reveal imbalanced evolution between nucleotide sequences and chromosome synteny.</title>
        <authorList>
            <person name="Kobayashi Y."/>
            <person name="Kayamori A."/>
            <person name="Aoki K."/>
            <person name="Shiwa Y."/>
            <person name="Matsutani M."/>
            <person name="Fujita N."/>
            <person name="Sugita T."/>
            <person name="Iwasaki W."/>
            <person name="Tanaka N."/>
            <person name="Takashima M."/>
        </authorList>
    </citation>
    <scope>NUCLEOTIDE SEQUENCE</scope>
    <source>
        <strain evidence="9">HIS019</strain>
    </source>
</reference>
<dbReference type="GO" id="GO:0034388">
    <property type="term" value="C:Pwp2p-containing subcomplex of 90S preribosome"/>
    <property type="evidence" value="ECO:0007669"/>
    <property type="project" value="TreeGrafter"/>
</dbReference>
<dbReference type="InterPro" id="IPR011047">
    <property type="entry name" value="Quinoprotein_ADH-like_sf"/>
</dbReference>
<accession>A0AA48L2U5</accession>
<keyword evidence="4 7" id="KW-0853">WD repeat</keyword>
<dbReference type="SUPFAM" id="SSF50978">
    <property type="entry name" value="WD40 repeat-like"/>
    <property type="match status" value="1"/>
</dbReference>
<keyword evidence="3" id="KW-0597">Phosphoprotein</keyword>